<keyword evidence="2" id="KW-1185">Reference proteome</keyword>
<sequence length="195" mass="20488">MTAGRYRGLAGAVPLAHFFLRERLRGGDRAVDATCGNGHDTLLLARLVGPTGKVWAFDVQAAALAVAAERLTAAGCRDWVELLAVGHERLAELVAGPLRAVVFNLGYLPGADRQTVTSPASTVAALEQALSLLAPGGLILIAVYTGHPGGEAERQAVEQWATGLSPACCNAWRSCQLNRSAAAPYLILVEPLPER</sequence>
<organism evidence="1 2">
    <name type="scientific">Geotalea uraniireducens</name>
    <dbReference type="NCBI Taxonomy" id="351604"/>
    <lineage>
        <taxon>Bacteria</taxon>
        <taxon>Pseudomonadati</taxon>
        <taxon>Thermodesulfobacteriota</taxon>
        <taxon>Desulfuromonadia</taxon>
        <taxon>Geobacterales</taxon>
        <taxon>Geobacteraceae</taxon>
        <taxon>Geotalea</taxon>
    </lineage>
</organism>
<protein>
    <submittedName>
        <fullName evidence="1">rRNA methyltransferase</fullName>
    </submittedName>
</protein>
<reference evidence="1 2" key="1">
    <citation type="submission" date="2022-12" db="EMBL/GenBank/DDBJ databases">
        <title>Polyphasic characterization of Geotalea uranireducens NIT-SL11 newly isolated from a complex of sewage sludge and microbially reduced graphene oxide.</title>
        <authorList>
            <person name="Xie L."/>
            <person name="Yoshida N."/>
            <person name="Meng L."/>
        </authorList>
    </citation>
    <scope>NUCLEOTIDE SEQUENCE [LARGE SCALE GENOMIC DNA]</scope>
    <source>
        <strain evidence="1 2">NIT-SL11</strain>
    </source>
</reference>
<dbReference type="Proteomes" id="UP001317705">
    <property type="component" value="Chromosome"/>
</dbReference>
<proteinExistence type="predicted"/>
<dbReference type="GO" id="GO:0008168">
    <property type="term" value="F:methyltransferase activity"/>
    <property type="evidence" value="ECO:0007669"/>
    <property type="project" value="UniProtKB-KW"/>
</dbReference>
<dbReference type="CDD" id="cd02440">
    <property type="entry name" value="AdoMet_MTases"/>
    <property type="match status" value="1"/>
</dbReference>
<dbReference type="PANTHER" id="PTHR35276:SF1">
    <property type="entry name" value="TRNA (MNM(5)S(2)U34)-METHYLTRANSFERASE, CHLOROPLASTIC"/>
    <property type="match status" value="1"/>
</dbReference>
<dbReference type="EMBL" id="AP027151">
    <property type="protein sequence ID" value="BDV41813.1"/>
    <property type="molecule type" value="Genomic_DNA"/>
</dbReference>
<keyword evidence="1" id="KW-0489">Methyltransferase</keyword>
<evidence type="ECO:0000313" key="2">
    <source>
        <dbReference type="Proteomes" id="UP001317705"/>
    </source>
</evidence>
<dbReference type="Gene3D" id="3.40.50.150">
    <property type="entry name" value="Vaccinia Virus protein VP39"/>
    <property type="match status" value="1"/>
</dbReference>
<gene>
    <name evidence="1" type="ORF">GURASL_07360</name>
</gene>
<dbReference type="Pfam" id="PF06962">
    <property type="entry name" value="rRNA_methylase"/>
    <property type="match status" value="1"/>
</dbReference>
<dbReference type="InterPro" id="IPR029063">
    <property type="entry name" value="SAM-dependent_MTases_sf"/>
</dbReference>
<name>A0ABM8EIM3_9BACT</name>
<keyword evidence="1" id="KW-0808">Transferase</keyword>
<evidence type="ECO:0000313" key="1">
    <source>
        <dbReference type="EMBL" id="BDV41813.1"/>
    </source>
</evidence>
<dbReference type="GO" id="GO:0032259">
    <property type="term" value="P:methylation"/>
    <property type="evidence" value="ECO:0007669"/>
    <property type="project" value="UniProtKB-KW"/>
</dbReference>
<dbReference type="RefSeq" id="WP_282001875.1">
    <property type="nucleotide sequence ID" value="NZ_AP027151.1"/>
</dbReference>
<dbReference type="PANTHER" id="PTHR35276">
    <property type="entry name" value="S-ADENOSYL-L-METHIONINE-DEPENDENT METHYLTRANSFERASES SUPERFAMILY PROTEIN"/>
    <property type="match status" value="1"/>
</dbReference>
<accession>A0ABM8EIM3</accession>
<dbReference type="SUPFAM" id="SSF53335">
    <property type="entry name" value="S-adenosyl-L-methionine-dependent methyltransferases"/>
    <property type="match status" value="1"/>
</dbReference>
<dbReference type="InterPro" id="IPR010719">
    <property type="entry name" value="MnmM_MeTrfase"/>
</dbReference>